<gene>
    <name evidence="10" type="ORF">N7U62_01080</name>
</gene>
<keyword evidence="6 8" id="KW-1133">Transmembrane helix</keyword>
<feature type="transmembrane region" description="Helical" evidence="8">
    <location>
        <begin position="216"/>
        <end position="234"/>
    </location>
</feature>
<dbReference type="InterPro" id="IPR004812">
    <property type="entry name" value="Efflux_drug-R_Bcr/CmlA"/>
</dbReference>
<feature type="transmembrane region" description="Helical" evidence="8">
    <location>
        <begin position="254"/>
        <end position="274"/>
    </location>
</feature>
<evidence type="ECO:0000256" key="5">
    <source>
        <dbReference type="ARBA" id="ARBA00022692"/>
    </source>
</evidence>
<feature type="transmembrane region" description="Helical" evidence="8">
    <location>
        <begin position="286"/>
        <end position="306"/>
    </location>
</feature>
<feature type="domain" description="Major facilitator superfamily (MFS) profile" evidence="9">
    <location>
        <begin position="9"/>
        <end position="397"/>
    </location>
</feature>
<keyword evidence="11" id="KW-1185">Reference proteome</keyword>
<comment type="similarity">
    <text evidence="2">Belongs to the major facilitator superfamily. Bcr/CmlA family.</text>
</comment>
<dbReference type="Pfam" id="PF07690">
    <property type="entry name" value="MFS_1"/>
    <property type="match status" value="1"/>
</dbReference>
<dbReference type="RefSeq" id="WP_264136025.1">
    <property type="nucleotide sequence ID" value="NZ_JAOYOD010000001.1"/>
</dbReference>
<name>A0ABT3CNP9_9BACT</name>
<evidence type="ECO:0000256" key="6">
    <source>
        <dbReference type="ARBA" id="ARBA00022989"/>
    </source>
</evidence>
<sequence>MTSNKKLRASLLITVLGLLTAMGPFSVDPYLPAFPEIVKGLQTDLAHVSYTLSSFFIGLSVGQLIYGPLLERYGRKRPIYIGLTIYAISTAGCALSQSIEALIFFRFLQAIGSCAGLVSARTIVRDLFKGKKVAKVFSTLMMVVAVSPIIAPTVGGLLTTYFGWRSIFIVLFVFSMIMILGAILIVPHTKKPNTAYILRPGNIFQNYLNILKNPSFFLYALTGSIAYSGLYAYISGSPHLYMNLFGLNEQQYSWVFAIIATGLIGSSQINNLVLKKHSMEKTVQTAIFMQCIIGSTLLATSLTGATNLWVNTFLIFAFISSLGFIFPNCSALAMEPMGHTAGNASALMGAIQMSIGAIASAFVGMMQNATGIPMALIMTLCGFLALGLYFLGKHLIKNAIVPVH</sequence>
<dbReference type="InterPro" id="IPR020846">
    <property type="entry name" value="MFS_dom"/>
</dbReference>
<accession>A0ABT3CNP9</accession>
<feature type="transmembrane region" description="Helical" evidence="8">
    <location>
        <begin position="103"/>
        <end position="124"/>
    </location>
</feature>
<dbReference type="PROSITE" id="PS50850">
    <property type="entry name" value="MFS"/>
    <property type="match status" value="1"/>
</dbReference>
<feature type="transmembrane region" description="Helical" evidence="8">
    <location>
        <begin position="45"/>
        <end position="66"/>
    </location>
</feature>
<evidence type="ECO:0000256" key="2">
    <source>
        <dbReference type="ARBA" id="ARBA00006236"/>
    </source>
</evidence>
<dbReference type="NCBIfam" id="TIGR00710">
    <property type="entry name" value="efflux_Bcr_CflA"/>
    <property type="match status" value="1"/>
</dbReference>
<keyword evidence="3" id="KW-0813">Transport</keyword>
<dbReference type="EMBL" id="JAOYOD010000001">
    <property type="protein sequence ID" value="MCV9385232.1"/>
    <property type="molecule type" value="Genomic_DNA"/>
</dbReference>
<evidence type="ECO:0000256" key="7">
    <source>
        <dbReference type="ARBA" id="ARBA00023136"/>
    </source>
</evidence>
<proteinExistence type="inferred from homology"/>
<dbReference type="SUPFAM" id="SSF103473">
    <property type="entry name" value="MFS general substrate transporter"/>
    <property type="match status" value="1"/>
</dbReference>
<organism evidence="10 11">
    <name type="scientific">Reichenbachiella ulvae</name>
    <dbReference type="NCBI Taxonomy" id="2980104"/>
    <lineage>
        <taxon>Bacteria</taxon>
        <taxon>Pseudomonadati</taxon>
        <taxon>Bacteroidota</taxon>
        <taxon>Cytophagia</taxon>
        <taxon>Cytophagales</taxon>
        <taxon>Reichenbachiellaceae</taxon>
        <taxon>Reichenbachiella</taxon>
    </lineage>
</organism>
<comment type="subcellular location">
    <subcellularLocation>
        <location evidence="1">Cell membrane</location>
        <topology evidence="1">Multi-pass membrane protein</topology>
    </subcellularLocation>
</comment>
<feature type="transmembrane region" description="Helical" evidence="8">
    <location>
        <begin position="346"/>
        <end position="366"/>
    </location>
</feature>
<evidence type="ECO:0000256" key="8">
    <source>
        <dbReference type="SAM" id="Phobius"/>
    </source>
</evidence>
<evidence type="ECO:0000313" key="11">
    <source>
        <dbReference type="Proteomes" id="UP001300692"/>
    </source>
</evidence>
<dbReference type="PANTHER" id="PTHR23502:SF132">
    <property type="entry name" value="POLYAMINE TRANSPORTER 2-RELATED"/>
    <property type="match status" value="1"/>
</dbReference>
<keyword evidence="5 8" id="KW-0812">Transmembrane</keyword>
<dbReference type="Gene3D" id="1.20.1720.10">
    <property type="entry name" value="Multidrug resistance protein D"/>
    <property type="match status" value="1"/>
</dbReference>
<dbReference type="PANTHER" id="PTHR23502">
    <property type="entry name" value="MAJOR FACILITATOR SUPERFAMILY"/>
    <property type="match status" value="1"/>
</dbReference>
<protein>
    <submittedName>
        <fullName evidence="10">Multidrug effflux MFS transporter</fullName>
    </submittedName>
</protein>
<reference evidence="10 11" key="1">
    <citation type="submission" date="2022-10" db="EMBL/GenBank/DDBJ databases">
        <title>Comparative genomics and taxonomic characterization of three novel marine species of genus Reichenbachiella exhibiting antioxidant and polysaccharide degradation activities.</title>
        <authorList>
            <person name="Muhammad N."/>
            <person name="Lee Y.-J."/>
            <person name="Ko J."/>
            <person name="Kim S.-G."/>
        </authorList>
    </citation>
    <scope>NUCLEOTIDE SEQUENCE [LARGE SCALE GENOMIC DNA]</scope>
    <source>
        <strain evidence="10 11">ABR2-5</strain>
    </source>
</reference>
<feature type="transmembrane region" description="Helical" evidence="8">
    <location>
        <begin position="136"/>
        <end position="158"/>
    </location>
</feature>
<evidence type="ECO:0000259" key="9">
    <source>
        <dbReference type="PROSITE" id="PS50850"/>
    </source>
</evidence>
<evidence type="ECO:0000256" key="1">
    <source>
        <dbReference type="ARBA" id="ARBA00004651"/>
    </source>
</evidence>
<keyword evidence="4" id="KW-1003">Cell membrane</keyword>
<comment type="caution">
    <text evidence="10">The sequence shown here is derived from an EMBL/GenBank/DDBJ whole genome shotgun (WGS) entry which is preliminary data.</text>
</comment>
<evidence type="ECO:0000256" key="4">
    <source>
        <dbReference type="ARBA" id="ARBA00022475"/>
    </source>
</evidence>
<dbReference type="InterPro" id="IPR011701">
    <property type="entry name" value="MFS"/>
</dbReference>
<feature type="transmembrane region" description="Helical" evidence="8">
    <location>
        <begin position="164"/>
        <end position="186"/>
    </location>
</feature>
<feature type="transmembrane region" description="Helical" evidence="8">
    <location>
        <begin position="312"/>
        <end position="334"/>
    </location>
</feature>
<dbReference type="Proteomes" id="UP001300692">
    <property type="component" value="Unassembled WGS sequence"/>
</dbReference>
<evidence type="ECO:0000256" key="3">
    <source>
        <dbReference type="ARBA" id="ARBA00022448"/>
    </source>
</evidence>
<feature type="transmembrane region" description="Helical" evidence="8">
    <location>
        <begin position="372"/>
        <end position="391"/>
    </location>
</feature>
<dbReference type="InterPro" id="IPR036259">
    <property type="entry name" value="MFS_trans_sf"/>
</dbReference>
<feature type="transmembrane region" description="Helical" evidence="8">
    <location>
        <begin position="78"/>
        <end position="97"/>
    </location>
</feature>
<evidence type="ECO:0000313" key="10">
    <source>
        <dbReference type="EMBL" id="MCV9385232.1"/>
    </source>
</evidence>
<dbReference type="CDD" id="cd17320">
    <property type="entry name" value="MFS_MdfA_MDR_like"/>
    <property type="match status" value="1"/>
</dbReference>
<keyword evidence="7 8" id="KW-0472">Membrane</keyword>